<organism evidence="1 2">
    <name type="scientific">Populus alba</name>
    <name type="common">White poplar</name>
    <dbReference type="NCBI Taxonomy" id="43335"/>
    <lineage>
        <taxon>Eukaryota</taxon>
        <taxon>Viridiplantae</taxon>
        <taxon>Streptophyta</taxon>
        <taxon>Embryophyta</taxon>
        <taxon>Tracheophyta</taxon>
        <taxon>Spermatophyta</taxon>
        <taxon>Magnoliopsida</taxon>
        <taxon>eudicotyledons</taxon>
        <taxon>Gunneridae</taxon>
        <taxon>Pentapetalae</taxon>
        <taxon>rosids</taxon>
        <taxon>fabids</taxon>
        <taxon>Malpighiales</taxon>
        <taxon>Salicaceae</taxon>
        <taxon>Saliceae</taxon>
        <taxon>Populus</taxon>
    </lineage>
</organism>
<dbReference type="EMBL" id="RCHU02000017">
    <property type="protein sequence ID" value="KAL3567785.1"/>
    <property type="molecule type" value="Genomic_DNA"/>
</dbReference>
<proteinExistence type="predicted"/>
<comment type="caution">
    <text evidence="1">The sequence shown here is derived from an EMBL/GenBank/DDBJ whole genome shotgun (WGS) entry which is preliminary data.</text>
</comment>
<gene>
    <name evidence="1" type="ORF">D5086_030436</name>
</gene>
<keyword evidence="2" id="KW-1185">Reference proteome</keyword>
<sequence length="99" mass="10994">MREAAQSFILSVKKSLNLPSFELQVPQPLRVGGARGIKQRSFVSVYQITGKQSWTVWEFEANGMAVAGILSSFSLSIAVLILAVHVHIIYWLNYSVTLV</sequence>
<dbReference type="Proteomes" id="UP000309997">
    <property type="component" value="Unassembled WGS sequence"/>
</dbReference>
<protein>
    <submittedName>
        <fullName evidence="1">Uncharacterized protein</fullName>
    </submittedName>
</protein>
<evidence type="ECO:0000313" key="1">
    <source>
        <dbReference type="EMBL" id="KAL3567785.1"/>
    </source>
</evidence>
<accession>A0ACC4ANP5</accession>
<evidence type="ECO:0000313" key="2">
    <source>
        <dbReference type="Proteomes" id="UP000309997"/>
    </source>
</evidence>
<reference evidence="1 2" key="1">
    <citation type="journal article" date="2024" name="Plant Biotechnol. J.">
        <title>Genome and CRISPR/Cas9 system of a widespread forest tree (Populus alba) in the world.</title>
        <authorList>
            <person name="Liu Y.J."/>
            <person name="Jiang P.F."/>
            <person name="Han X.M."/>
            <person name="Li X.Y."/>
            <person name="Wang H.M."/>
            <person name="Wang Y.J."/>
            <person name="Wang X.X."/>
            <person name="Zeng Q.Y."/>
        </authorList>
    </citation>
    <scope>NUCLEOTIDE SEQUENCE [LARGE SCALE GENOMIC DNA]</scope>
    <source>
        <strain evidence="2">cv. PAL-ZL1</strain>
    </source>
</reference>
<name>A0ACC4ANP5_POPAL</name>